<gene>
    <name evidence="2" type="ORF">ERS852473_00873</name>
</gene>
<dbReference type="SUPFAM" id="SSF109604">
    <property type="entry name" value="HD-domain/PDEase-like"/>
    <property type="match status" value="1"/>
</dbReference>
<proteinExistence type="predicted"/>
<keyword evidence="3" id="KW-1185">Reference proteome</keyword>
<dbReference type="RefSeq" id="WP_055258001.1">
    <property type="nucleotide sequence ID" value="NZ_CABIXL010000002.1"/>
</dbReference>
<dbReference type="InterPro" id="IPR003607">
    <property type="entry name" value="HD/PDEase_dom"/>
</dbReference>
<organism evidence="2 3">
    <name type="scientific">Sarcina ventriculi</name>
    <name type="common">Clostridium ventriculi</name>
    <dbReference type="NCBI Taxonomy" id="1267"/>
    <lineage>
        <taxon>Bacteria</taxon>
        <taxon>Bacillati</taxon>
        <taxon>Bacillota</taxon>
        <taxon>Clostridia</taxon>
        <taxon>Eubacteriales</taxon>
        <taxon>Clostridiaceae</taxon>
        <taxon>Sarcina</taxon>
    </lineage>
</organism>
<feature type="domain" description="HD" evidence="1">
    <location>
        <begin position="21"/>
        <end position="134"/>
    </location>
</feature>
<reference evidence="2 3" key="1">
    <citation type="submission" date="2015-09" db="EMBL/GenBank/DDBJ databases">
        <authorList>
            <consortium name="Pathogen Informatics"/>
            <person name="Wu L."/>
            <person name="Ma J."/>
        </authorList>
    </citation>
    <scope>NUCLEOTIDE SEQUENCE [LARGE SCALE GENOMIC DNA]</scope>
    <source>
        <strain evidence="2 3">2789STDY5834858</strain>
    </source>
</reference>
<protein>
    <recommendedName>
        <fullName evidence="1">HD domain-containing protein</fullName>
    </recommendedName>
</protein>
<comment type="caution">
    <text evidence="2">The sequence shown here is derived from an EMBL/GenBank/DDBJ whole genome shotgun (WGS) entry which is preliminary data.</text>
</comment>
<dbReference type="InterPro" id="IPR006674">
    <property type="entry name" value="HD_domain"/>
</dbReference>
<evidence type="ECO:0000259" key="1">
    <source>
        <dbReference type="Pfam" id="PF01966"/>
    </source>
</evidence>
<evidence type="ECO:0000313" key="2">
    <source>
        <dbReference type="EMBL" id="CUN69401.1"/>
    </source>
</evidence>
<name>A0ABP2ANK4_SARVE</name>
<sequence>MSDFSIKDVLYLSSEYCSEKTINHHIRVCKFSLLLFNSLKDPYSLTEDEKLILIGSSLLHDIGKYIDDKDHHKYSKNIILGDKRFYYLFKDLTMPISIVACSHRKFISNDAKISKGFSYDSLLKIISILRVCDSIDYYKDDSFEINDICINPYEIVLNVNFRCNKEFLKNFHMKKILFENTFRKVLTVC</sequence>
<evidence type="ECO:0000313" key="3">
    <source>
        <dbReference type="Proteomes" id="UP000095488"/>
    </source>
</evidence>
<dbReference type="Pfam" id="PF01966">
    <property type="entry name" value="HD"/>
    <property type="match status" value="1"/>
</dbReference>
<accession>A0ABP2ANK4</accession>
<dbReference type="CDD" id="cd00077">
    <property type="entry name" value="HDc"/>
    <property type="match status" value="1"/>
</dbReference>
<dbReference type="Gene3D" id="1.10.3210.10">
    <property type="entry name" value="Hypothetical protein af1432"/>
    <property type="match status" value="1"/>
</dbReference>
<dbReference type="Proteomes" id="UP000095488">
    <property type="component" value="Unassembled WGS sequence"/>
</dbReference>
<dbReference type="EMBL" id="CYZR01000002">
    <property type="protein sequence ID" value="CUN69401.1"/>
    <property type="molecule type" value="Genomic_DNA"/>
</dbReference>